<evidence type="ECO:0000256" key="5">
    <source>
        <dbReference type="PIRSR" id="PIRSR637944-1"/>
    </source>
</evidence>
<dbReference type="PANTHER" id="PTHR10430">
    <property type="entry name" value="PEROXIREDOXIN"/>
    <property type="match status" value="1"/>
</dbReference>
<organism evidence="8 9">
    <name type="scientific">Pseudonocardia petroleophila</name>
    <dbReference type="NCBI Taxonomy" id="37331"/>
    <lineage>
        <taxon>Bacteria</taxon>
        <taxon>Bacillati</taxon>
        <taxon>Actinomycetota</taxon>
        <taxon>Actinomycetes</taxon>
        <taxon>Pseudonocardiales</taxon>
        <taxon>Pseudonocardiaceae</taxon>
        <taxon>Pseudonocardia</taxon>
    </lineage>
</organism>
<accession>A0A7G7MFJ7</accession>
<keyword evidence="1 6" id="KW-0575">Peroxidase</keyword>
<dbReference type="InterPro" id="IPR013766">
    <property type="entry name" value="Thioredoxin_domain"/>
</dbReference>
<evidence type="ECO:0000256" key="4">
    <source>
        <dbReference type="ARBA" id="ARBA00023284"/>
    </source>
</evidence>
<evidence type="ECO:0000313" key="8">
    <source>
        <dbReference type="EMBL" id="QNG51558.1"/>
    </source>
</evidence>
<evidence type="ECO:0000256" key="6">
    <source>
        <dbReference type="RuleBase" id="RU366011"/>
    </source>
</evidence>
<dbReference type="PANTHER" id="PTHR10430:SF16">
    <property type="entry name" value="PEROXIREDOXIN-5, MITOCHONDRIAL"/>
    <property type="match status" value="1"/>
</dbReference>
<keyword evidence="4 6" id="KW-0676">Redox-active center</keyword>
<dbReference type="CDD" id="cd03013">
    <property type="entry name" value="PRX5_like"/>
    <property type="match status" value="1"/>
</dbReference>
<dbReference type="KEGG" id="ppel:H6H00_26170"/>
<comment type="catalytic activity">
    <reaction evidence="6">
        <text>a hydroperoxide + 2 glutathione = an alcohol + glutathione disulfide + H2O</text>
        <dbReference type="Rhea" id="RHEA:62632"/>
        <dbReference type="ChEBI" id="CHEBI:15377"/>
        <dbReference type="ChEBI" id="CHEBI:30879"/>
        <dbReference type="ChEBI" id="CHEBI:35924"/>
        <dbReference type="ChEBI" id="CHEBI:57925"/>
        <dbReference type="ChEBI" id="CHEBI:58297"/>
        <dbReference type="EC" id="1.11.1.27"/>
    </reaction>
</comment>
<dbReference type="GO" id="GO:0042744">
    <property type="term" value="P:hydrogen peroxide catabolic process"/>
    <property type="evidence" value="ECO:0007669"/>
    <property type="project" value="TreeGrafter"/>
</dbReference>
<evidence type="ECO:0000256" key="2">
    <source>
        <dbReference type="ARBA" id="ARBA00022862"/>
    </source>
</evidence>
<dbReference type="GO" id="GO:0008379">
    <property type="term" value="F:thioredoxin peroxidase activity"/>
    <property type="evidence" value="ECO:0007669"/>
    <property type="project" value="InterPro"/>
</dbReference>
<reference evidence="8 9" key="1">
    <citation type="submission" date="2020-08" db="EMBL/GenBank/DDBJ databases">
        <authorList>
            <person name="Mo P."/>
        </authorList>
    </citation>
    <scope>NUCLEOTIDE SEQUENCE [LARGE SCALE GENOMIC DNA]</scope>
    <source>
        <strain evidence="8 9">CGMCC 4.1532</strain>
    </source>
</reference>
<keyword evidence="3 6" id="KW-0560">Oxidoreductase</keyword>
<dbReference type="EMBL" id="CP060131">
    <property type="protein sequence ID" value="QNG51558.1"/>
    <property type="molecule type" value="Genomic_DNA"/>
</dbReference>
<dbReference type="InterPro" id="IPR036249">
    <property type="entry name" value="Thioredoxin-like_sf"/>
</dbReference>
<name>A0A7G7MFJ7_9PSEU</name>
<keyword evidence="9" id="KW-1185">Reference proteome</keyword>
<keyword evidence="2 6" id="KW-0049">Antioxidant</keyword>
<comment type="similarity">
    <text evidence="6">Belongs to the peroxiredoxin family. Prx5 subfamily.</text>
</comment>
<gene>
    <name evidence="8" type="ORF">H6H00_26170</name>
</gene>
<feature type="domain" description="Thioredoxin" evidence="7">
    <location>
        <begin position="2"/>
        <end position="160"/>
    </location>
</feature>
<dbReference type="GO" id="GO:0005737">
    <property type="term" value="C:cytoplasm"/>
    <property type="evidence" value="ECO:0007669"/>
    <property type="project" value="TreeGrafter"/>
</dbReference>
<dbReference type="Gene3D" id="3.40.30.10">
    <property type="entry name" value="Glutaredoxin"/>
    <property type="match status" value="1"/>
</dbReference>
<sequence length="160" mass="16568">MPAIGDRVPDATVMITPADGPGPASSAELLGSGTVVLIGVPGAFTPVCSDFHLPGFVLAAEQLKAEGVDRIAVVSVDDAFVMGAWGRSEEAGEEFLMIADPDAAFATAMGLDTDASSFGLGTRSERYAAIIRDGVITSLEVEERFVDHEVSTAEAVLARL</sequence>
<proteinExistence type="inferred from homology"/>
<dbReference type="Proteomes" id="UP000515728">
    <property type="component" value="Chromosome"/>
</dbReference>
<evidence type="ECO:0000259" key="7">
    <source>
        <dbReference type="PROSITE" id="PS51352"/>
    </source>
</evidence>
<feature type="active site" description="Cysteine sulfenic acid (-SOH) intermediate" evidence="5">
    <location>
        <position position="48"/>
    </location>
</feature>
<dbReference type="PROSITE" id="PS51352">
    <property type="entry name" value="THIOREDOXIN_2"/>
    <property type="match status" value="1"/>
</dbReference>
<evidence type="ECO:0000256" key="3">
    <source>
        <dbReference type="ARBA" id="ARBA00023002"/>
    </source>
</evidence>
<protein>
    <recommendedName>
        <fullName evidence="6">Glutathione-dependent peroxiredoxin</fullName>
        <ecNumber evidence="6">1.11.1.27</ecNumber>
    </recommendedName>
</protein>
<evidence type="ECO:0000313" key="9">
    <source>
        <dbReference type="Proteomes" id="UP000515728"/>
    </source>
</evidence>
<dbReference type="Pfam" id="PF08534">
    <property type="entry name" value="Redoxin"/>
    <property type="match status" value="1"/>
</dbReference>
<comment type="function">
    <text evidence="6">Thiol-specific peroxidase that catalyzes the reduction of hydrogen peroxide and organic hydroperoxides to water and alcohols, respectively. Plays a role in cell protection against oxidative stress by detoxifying peroxides.</text>
</comment>
<dbReference type="GO" id="GO:0034599">
    <property type="term" value="P:cellular response to oxidative stress"/>
    <property type="evidence" value="ECO:0007669"/>
    <property type="project" value="InterPro"/>
</dbReference>
<dbReference type="GO" id="GO:0045454">
    <property type="term" value="P:cell redox homeostasis"/>
    <property type="evidence" value="ECO:0007669"/>
    <property type="project" value="TreeGrafter"/>
</dbReference>
<dbReference type="SUPFAM" id="SSF52833">
    <property type="entry name" value="Thioredoxin-like"/>
    <property type="match status" value="1"/>
</dbReference>
<dbReference type="RefSeq" id="WP_185718312.1">
    <property type="nucleotide sequence ID" value="NZ_BAAAWI010000001.1"/>
</dbReference>
<evidence type="ECO:0000256" key="1">
    <source>
        <dbReference type="ARBA" id="ARBA00022559"/>
    </source>
</evidence>
<dbReference type="InterPro" id="IPR037944">
    <property type="entry name" value="PRX5-like"/>
</dbReference>
<dbReference type="InterPro" id="IPR013740">
    <property type="entry name" value="Redoxin"/>
</dbReference>
<dbReference type="AlphaFoldDB" id="A0A7G7MFJ7"/>
<dbReference type="FunFam" id="3.40.30.10:FF:000020">
    <property type="entry name" value="Peroxiredoxin"/>
    <property type="match status" value="1"/>
</dbReference>
<dbReference type="EC" id="1.11.1.27" evidence="6"/>